<evidence type="ECO:0000256" key="2">
    <source>
        <dbReference type="ARBA" id="ARBA00022737"/>
    </source>
</evidence>
<keyword evidence="5" id="KW-1185">Reference proteome</keyword>
<dbReference type="Pfam" id="PF00400">
    <property type="entry name" value="WD40"/>
    <property type="match status" value="6"/>
</dbReference>
<organism evidence="4 5">
    <name type="scientific">Reticulomyxa filosa</name>
    <dbReference type="NCBI Taxonomy" id="46433"/>
    <lineage>
        <taxon>Eukaryota</taxon>
        <taxon>Sar</taxon>
        <taxon>Rhizaria</taxon>
        <taxon>Retaria</taxon>
        <taxon>Foraminifera</taxon>
        <taxon>Monothalamids</taxon>
        <taxon>Reticulomyxidae</taxon>
        <taxon>Reticulomyxa</taxon>
    </lineage>
</organism>
<gene>
    <name evidence="4" type="ORF">RFI_00201</name>
</gene>
<feature type="repeat" description="WD" evidence="3">
    <location>
        <begin position="157"/>
        <end position="204"/>
    </location>
</feature>
<name>X6PFA7_RETFI</name>
<dbReference type="Gene3D" id="2.130.10.10">
    <property type="entry name" value="YVTN repeat-like/Quinoprotein amine dehydrogenase"/>
    <property type="match status" value="2"/>
</dbReference>
<dbReference type="PROSITE" id="PS50294">
    <property type="entry name" value="WD_REPEATS_REGION"/>
    <property type="match status" value="3"/>
</dbReference>
<dbReference type="InterPro" id="IPR001680">
    <property type="entry name" value="WD40_rpt"/>
</dbReference>
<keyword evidence="2" id="KW-0677">Repeat</keyword>
<dbReference type="InterPro" id="IPR015943">
    <property type="entry name" value="WD40/YVTN_repeat-like_dom_sf"/>
</dbReference>
<dbReference type="InterPro" id="IPR036322">
    <property type="entry name" value="WD40_repeat_dom_sf"/>
</dbReference>
<dbReference type="SUPFAM" id="SSF50978">
    <property type="entry name" value="WD40 repeat-like"/>
    <property type="match status" value="1"/>
</dbReference>
<feature type="repeat" description="WD" evidence="3">
    <location>
        <begin position="361"/>
        <end position="412"/>
    </location>
</feature>
<dbReference type="PROSITE" id="PS50082">
    <property type="entry name" value="WD_REPEATS_2"/>
    <property type="match status" value="6"/>
</dbReference>
<evidence type="ECO:0000313" key="5">
    <source>
        <dbReference type="Proteomes" id="UP000023152"/>
    </source>
</evidence>
<evidence type="ECO:0000313" key="4">
    <source>
        <dbReference type="EMBL" id="ETO36861.1"/>
    </source>
</evidence>
<dbReference type="AlphaFoldDB" id="X6PFA7"/>
<sequence>MFNYETNVFNNGLILKEVSTLNNKFKEELLFYLFKKKFKYFHLNHLKRSQLKTKDSEEKIQMVIQHWIQISGIKLGWTYDLGKIIFNYVRFFYFVFIQLKFKYIRYLLFDIDNCCFHARNIFIDYLTFSDDQLICSGSSDNTIRVWDIKTKRQTQLFNGHLGSVICVKFSPYHYRNNSCHVICSSSLDNTIRFWDFKHKQQLQIFNEYTGWVGGMEFSPFNNGRYLCSGAFDNAIRLWDIETYKLLHVFNGHTNGVWCVDFSPLQSNNYNDNDNKRNSIGMIGGNGYTVCSGSLDSNIRIWDIETTKQISIFKGHTDWIRSVKYGSNELGNIGGSNTILSGSDDCSIRLWDIRSAKQIQLFNGHTNFVSAVEYSPFVVNNVEIGGSSNVICSGSKDSKILFWDIRSNKKLYMIKGDEGYDGIMCLKFLKLKKKEKKGKSHDDRDCSINICYGSCNGHICIWG</sequence>
<dbReference type="PANTHER" id="PTHR19879:SF9">
    <property type="entry name" value="TRANSCRIPTION INITIATION FACTOR TFIID SUBUNIT 5"/>
    <property type="match status" value="1"/>
</dbReference>
<feature type="repeat" description="WD" evidence="3">
    <location>
        <begin position="285"/>
        <end position="311"/>
    </location>
</feature>
<comment type="caution">
    <text evidence="4">The sequence shown here is derived from an EMBL/GenBank/DDBJ whole genome shotgun (WGS) entry which is preliminary data.</text>
</comment>
<dbReference type="InterPro" id="IPR019775">
    <property type="entry name" value="WD40_repeat_CS"/>
</dbReference>
<evidence type="ECO:0000256" key="1">
    <source>
        <dbReference type="ARBA" id="ARBA00022574"/>
    </source>
</evidence>
<dbReference type="CDD" id="cd00200">
    <property type="entry name" value="WD40"/>
    <property type="match status" value="1"/>
</dbReference>
<keyword evidence="1 3" id="KW-0853">WD repeat</keyword>
<dbReference type="OrthoDB" id="687049at2759"/>
<protein>
    <submittedName>
        <fullName evidence="4">WD-40 repeat protein</fullName>
    </submittedName>
</protein>
<reference evidence="4 5" key="1">
    <citation type="journal article" date="2013" name="Curr. Biol.">
        <title>The Genome of the Foraminiferan Reticulomyxa filosa.</title>
        <authorList>
            <person name="Glockner G."/>
            <person name="Hulsmann N."/>
            <person name="Schleicher M."/>
            <person name="Noegel A.A."/>
            <person name="Eichinger L."/>
            <person name="Gallinger C."/>
            <person name="Pawlowski J."/>
            <person name="Sierra R."/>
            <person name="Euteneuer U."/>
            <person name="Pillet L."/>
            <person name="Moustafa A."/>
            <person name="Platzer M."/>
            <person name="Groth M."/>
            <person name="Szafranski K."/>
            <person name="Schliwa M."/>
        </authorList>
    </citation>
    <scope>NUCLEOTIDE SEQUENCE [LARGE SCALE GENOMIC DNA]</scope>
</reference>
<dbReference type="PANTHER" id="PTHR19879">
    <property type="entry name" value="TRANSCRIPTION INITIATION FACTOR TFIID"/>
    <property type="match status" value="1"/>
</dbReference>
<evidence type="ECO:0000256" key="3">
    <source>
        <dbReference type="PROSITE-ProRule" id="PRU00221"/>
    </source>
</evidence>
<feature type="repeat" description="WD" evidence="3">
    <location>
        <begin position="205"/>
        <end position="248"/>
    </location>
</feature>
<dbReference type="PROSITE" id="PS00678">
    <property type="entry name" value="WD_REPEATS_1"/>
    <property type="match status" value="5"/>
</dbReference>
<dbReference type="PRINTS" id="PR00320">
    <property type="entry name" value="GPROTEINBRPT"/>
</dbReference>
<proteinExistence type="predicted"/>
<dbReference type="EMBL" id="ASPP01000205">
    <property type="protein sequence ID" value="ETO36861.1"/>
    <property type="molecule type" value="Genomic_DNA"/>
</dbReference>
<accession>X6PFA7</accession>
<feature type="repeat" description="WD" evidence="3">
    <location>
        <begin position="312"/>
        <end position="360"/>
    </location>
</feature>
<dbReference type="SMART" id="SM00320">
    <property type="entry name" value="WD40"/>
    <property type="match status" value="7"/>
</dbReference>
<dbReference type="InterPro" id="IPR020472">
    <property type="entry name" value="WD40_PAC1"/>
</dbReference>
<feature type="repeat" description="WD" evidence="3">
    <location>
        <begin position="116"/>
        <end position="156"/>
    </location>
</feature>
<dbReference type="Proteomes" id="UP000023152">
    <property type="component" value="Unassembled WGS sequence"/>
</dbReference>